<keyword evidence="1" id="KW-0472">Membrane</keyword>
<reference evidence="3" key="1">
    <citation type="submission" date="2016-03" db="EMBL/GenBank/DDBJ databases">
        <authorList>
            <person name="Ploux O."/>
        </authorList>
    </citation>
    <scope>NUCLEOTIDE SEQUENCE [LARGE SCALE GENOMIC DNA]</scope>
    <source>
        <strain evidence="3">UK7</strain>
    </source>
</reference>
<proteinExistence type="predicted"/>
<feature type="transmembrane region" description="Helical" evidence="1">
    <location>
        <begin position="20"/>
        <end position="44"/>
    </location>
</feature>
<dbReference type="InParanoid" id="A0A1E1L6L8"/>
<evidence type="ECO:0000313" key="2">
    <source>
        <dbReference type="EMBL" id="CZT06135.1"/>
    </source>
</evidence>
<keyword evidence="3" id="KW-1185">Reference proteome</keyword>
<organism evidence="2 3">
    <name type="scientific">Rhynchosporium graminicola</name>
    <dbReference type="NCBI Taxonomy" id="2792576"/>
    <lineage>
        <taxon>Eukaryota</taxon>
        <taxon>Fungi</taxon>
        <taxon>Dikarya</taxon>
        <taxon>Ascomycota</taxon>
        <taxon>Pezizomycotina</taxon>
        <taxon>Leotiomycetes</taxon>
        <taxon>Helotiales</taxon>
        <taxon>Ploettnerulaceae</taxon>
        <taxon>Rhynchosporium</taxon>
    </lineage>
</organism>
<sequence>MTWLSVLTGAFYYTSLPIATVFWLTIACLLPFINLASYILSWILLPMTFLAKFETLFIYLGAAAAIGLVTGSMLHFTSNLLVSVLNLTAVPVETGRSAASIRADREKKKHDQAWDRIPTKNETGLLRNDPEMEKFAEWLEKGDQGLLGQTILEEDDSDDLDGF</sequence>
<keyword evidence="1" id="KW-0812">Transmembrane</keyword>
<comment type="caution">
    <text evidence="2">The sequence shown here is derived from an EMBL/GenBank/DDBJ whole genome shotgun (WGS) entry which is preliminary data.</text>
</comment>
<evidence type="ECO:0000313" key="3">
    <source>
        <dbReference type="Proteomes" id="UP000178129"/>
    </source>
</evidence>
<dbReference type="AlphaFoldDB" id="A0A1E1L6L8"/>
<dbReference type="Proteomes" id="UP000178129">
    <property type="component" value="Unassembled WGS sequence"/>
</dbReference>
<evidence type="ECO:0000256" key="1">
    <source>
        <dbReference type="SAM" id="Phobius"/>
    </source>
</evidence>
<keyword evidence="1" id="KW-1133">Transmembrane helix</keyword>
<gene>
    <name evidence="2" type="ORF">RCO7_05114</name>
</gene>
<accession>A0A1E1L6L8</accession>
<feature type="transmembrane region" description="Helical" evidence="1">
    <location>
        <begin position="56"/>
        <end position="76"/>
    </location>
</feature>
<dbReference type="EMBL" id="FJUW01000037">
    <property type="protein sequence ID" value="CZT06135.1"/>
    <property type="molecule type" value="Genomic_DNA"/>
</dbReference>
<name>A0A1E1L6L8_9HELO</name>
<protein>
    <submittedName>
        <fullName evidence="2">Uncharacterized protein</fullName>
    </submittedName>
</protein>